<dbReference type="AlphaFoldDB" id="A0A1G2U9X0"/>
<comment type="caution">
    <text evidence="1">The sequence shown here is derived from an EMBL/GenBank/DDBJ whole genome shotgun (WGS) entry which is preliminary data.</text>
</comment>
<protein>
    <submittedName>
        <fullName evidence="1">Uncharacterized protein</fullName>
    </submittedName>
</protein>
<proteinExistence type="predicted"/>
<evidence type="ECO:0000313" key="2">
    <source>
        <dbReference type="Proteomes" id="UP000177722"/>
    </source>
</evidence>
<accession>A0A1G2U9X0</accession>
<dbReference type="Proteomes" id="UP000177722">
    <property type="component" value="Unassembled WGS sequence"/>
</dbReference>
<sequence>MAGILEIKEETRVYRCVSFSTRKLSGVMFFWDKRFLLPRGYLIELSVPPILMDQRVVLPFEFDDGAIMFIVFGELSPENQKEVRQLFPLHSTLFWIN</sequence>
<evidence type="ECO:0000313" key="1">
    <source>
        <dbReference type="EMBL" id="OHB06276.1"/>
    </source>
</evidence>
<gene>
    <name evidence="1" type="ORF">A3B16_00845</name>
</gene>
<organism evidence="1 2">
    <name type="scientific">Candidatus Zambryskibacteria bacterium RIFCSPLOWO2_01_FULL_45_43</name>
    <dbReference type="NCBI Taxonomy" id="1802762"/>
    <lineage>
        <taxon>Bacteria</taxon>
        <taxon>Candidatus Zambryskiibacteriota</taxon>
    </lineage>
</organism>
<reference evidence="1 2" key="1">
    <citation type="journal article" date="2016" name="Nat. Commun.">
        <title>Thousands of microbial genomes shed light on interconnected biogeochemical processes in an aquifer system.</title>
        <authorList>
            <person name="Anantharaman K."/>
            <person name="Brown C.T."/>
            <person name="Hug L.A."/>
            <person name="Sharon I."/>
            <person name="Castelle C.J."/>
            <person name="Probst A.J."/>
            <person name="Thomas B.C."/>
            <person name="Singh A."/>
            <person name="Wilkins M.J."/>
            <person name="Karaoz U."/>
            <person name="Brodie E.L."/>
            <person name="Williams K.H."/>
            <person name="Hubbard S.S."/>
            <person name="Banfield J.F."/>
        </authorList>
    </citation>
    <scope>NUCLEOTIDE SEQUENCE [LARGE SCALE GENOMIC DNA]</scope>
</reference>
<name>A0A1G2U9X0_9BACT</name>
<dbReference type="EMBL" id="MHWF01000005">
    <property type="protein sequence ID" value="OHB06276.1"/>
    <property type="molecule type" value="Genomic_DNA"/>
</dbReference>